<dbReference type="PANTHER" id="PTHR22792:SF132">
    <property type="entry name" value="LA-RELATED PROTEIN 1"/>
    <property type="match status" value="1"/>
</dbReference>
<feature type="compositionally biased region" description="Low complexity" evidence="3">
    <location>
        <begin position="1"/>
        <end position="15"/>
    </location>
</feature>
<feature type="compositionally biased region" description="Low complexity" evidence="3">
    <location>
        <begin position="64"/>
        <end position="75"/>
    </location>
</feature>
<dbReference type="PANTHER" id="PTHR22792">
    <property type="entry name" value="LUPUS LA PROTEIN-RELATED"/>
    <property type="match status" value="1"/>
</dbReference>
<feature type="region of interest" description="Disordered" evidence="3">
    <location>
        <begin position="1"/>
        <end position="98"/>
    </location>
</feature>
<dbReference type="EMBL" id="CM031832">
    <property type="protein sequence ID" value="KAG6700744.1"/>
    <property type="molecule type" value="Genomic_DNA"/>
</dbReference>
<keyword evidence="1 2" id="KW-0694">RNA-binding</keyword>
<evidence type="ECO:0000313" key="5">
    <source>
        <dbReference type="EMBL" id="KAG6700744.1"/>
    </source>
</evidence>
<feature type="compositionally biased region" description="Low complexity" evidence="3">
    <location>
        <begin position="488"/>
        <end position="503"/>
    </location>
</feature>
<dbReference type="AlphaFoldDB" id="A0A922EBY5"/>
<feature type="compositionally biased region" description="Polar residues" evidence="3">
    <location>
        <begin position="212"/>
        <end position="221"/>
    </location>
</feature>
<feature type="compositionally biased region" description="Low complexity" evidence="3">
    <location>
        <begin position="151"/>
        <end position="162"/>
    </location>
</feature>
<dbReference type="InterPro" id="IPR045180">
    <property type="entry name" value="La_dom_prot"/>
</dbReference>
<feature type="compositionally biased region" description="Polar residues" evidence="3">
    <location>
        <begin position="37"/>
        <end position="53"/>
    </location>
</feature>
<sequence length="525" mass="56336">MATSSSANGNRASSSSPPPPWTQIVRGESEPIVAAPSSPSGTTTHVMSSSSTPAIDPAVASVTGEESMWEGSESGPNGNAGKRQAWNKPSNGPVAEVGPVMGAVSWPALSESTRASVKPSSEPSKGLSDIGSPVAVLQGTGTTSSSLQKQVSNNVNPNPTSNHSIHTRQRSMRRNNASTSSNGGLPQQQLAPPGAAVEMGPNNPSSKDHTQRSGFASQSHGGNDHPPHRNSFRNRNGGSHPRGDGSHHHGYGGSRGNQDWNTHRNFSGRDNHMQPQRGAPRFIRPPPPPPLSSTPFIPPPPVRPFASPIGFPELPPPMVYVAAPPPDSLRSMPFVPPMLPHPFYYPPADPHLPAKIVQQIDYYFSGENLIKDTYLRQNMDDQGWVPITLIARFKKVMLLSDNVQFILDSVRASNILEVQGDKIRRRNDWMRWIISPAVHFPNASGQQTFGKPSYDMLEARVQSMALEEKSTNHHTTGGQADPHGAAPENELPSEDLSSSSQLSGGRKTDQVGIRASSDHSISARN</sequence>
<feature type="region of interest" description="Disordered" evidence="3">
    <location>
        <begin position="110"/>
        <end position="292"/>
    </location>
</feature>
<dbReference type="InterPro" id="IPR006630">
    <property type="entry name" value="La_HTH"/>
</dbReference>
<dbReference type="Proteomes" id="UP000811246">
    <property type="component" value="Chromosome 8"/>
</dbReference>
<dbReference type="Pfam" id="PF05383">
    <property type="entry name" value="La"/>
    <property type="match status" value="1"/>
</dbReference>
<protein>
    <recommendedName>
        <fullName evidence="4">HTH La-type RNA-binding domain-containing protein</fullName>
    </recommendedName>
</protein>
<dbReference type="CDD" id="cd07323">
    <property type="entry name" value="LAM"/>
    <property type="match status" value="1"/>
</dbReference>
<dbReference type="GO" id="GO:0003723">
    <property type="term" value="F:RNA binding"/>
    <property type="evidence" value="ECO:0007669"/>
    <property type="project" value="UniProtKB-UniRule"/>
</dbReference>
<evidence type="ECO:0000313" key="6">
    <source>
        <dbReference type="Proteomes" id="UP000811246"/>
    </source>
</evidence>
<feature type="domain" description="HTH La-type RNA-binding" evidence="4">
    <location>
        <begin position="346"/>
        <end position="435"/>
    </location>
</feature>
<dbReference type="SMART" id="SM00715">
    <property type="entry name" value="LA"/>
    <property type="match status" value="1"/>
</dbReference>
<feature type="region of interest" description="Disordered" evidence="3">
    <location>
        <begin position="469"/>
        <end position="525"/>
    </location>
</feature>
<organism evidence="5 6">
    <name type="scientific">Carya illinoinensis</name>
    <name type="common">Pecan</name>
    <dbReference type="NCBI Taxonomy" id="32201"/>
    <lineage>
        <taxon>Eukaryota</taxon>
        <taxon>Viridiplantae</taxon>
        <taxon>Streptophyta</taxon>
        <taxon>Embryophyta</taxon>
        <taxon>Tracheophyta</taxon>
        <taxon>Spermatophyta</taxon>
        <taxon>Magnoliopsida</taxon>
        <taxon>eudicotyledons</taxon>
        <taxon>Gunneridae</taxon>
        <taxon>Pentapetalae</taxon>
        <taxon>rosids</taxon>
        <taxon>fabids</taxon>
        <taxon>Fagales</taxon>
        <taxon>Juglandaceae</taxon>
        <taxon>Carya</taxon>
    </lineage>
</organism>
<proteinExistence type="predicted"/>
<gene>
    <name evidence="5" type="ORF">I3842_08G128100</name>
</gene>
<evidence type="ECO:0000259" key="4">
    <source>
        <dbReference type="PROSITE" id="PS50961"/>
    </source>
</evidence>
<evidence type="ECO:0000256" key="3">
    <source>
        <dbReference type="SAM" id="MobiDB-lite"/>
    </source>
</evidence>
<feature type="compositionally biased region" description="Polar residues" evidence="3">
    <location>
        <begin position="139"/>
        <end position="150"/>
    </location>
</feature>
<feature type="compositionally biased region" description="Polar residues" evidence="3">
    <location>
        <begin position="110"/>
        <end position="123"/>
    </location>
</feature>
<dbReference type="PROSITE" id="PS50961">
    <property type="entry name" value="HTH_LA"/>
    <property type="match status" value="1"/>
</dbReference>
<reference evidence="5" key="1">
    <citation type="submission" date="2021-01" db="EMBL/GenBank/DDBJ databases">
        <authorList>
            <person name="Lovell J.T."/>
            <person name="Bentley N."/>
            <person name="Bhattarai G."/>
            <person name="Jenkins J.W."/>
            <person name="Sreedasyam A."/>
            <person name="Alarcon Y."/>
            <person name="Bock C."/>
            <person name="Boston L."/>
            <person name="Carlson J."/>
            <person name="Cervantes K."/>
            <person name="Clermont K."/>
            <person name="Krom N."/>
            <person name="Kubenka K."/>
            <person name="Mamidi S."/>
            <person name="Mattison C."/>
            <person name="Monteros M."/>
            <person name="Pisani C."/>
            <person name="Plott C."/>
            <person name="Rajasekar S."/>
            <person name="Rhein H.S."/>
            <person name="Rohla C."/>
            <person name="Song M."/>
            <person name="Hilaire R.S."/>
            <person name="Shu S."/>
            <person name="Wells L."/>
            <person name="Wang X."/>
            <person name="Webber J."/>
            <person name="Heerema R.J."/>
            <person name="Klein P."/>
            <person name="Conner P."/>
            <person name="Grauke L."/>
            <person name="Grimwood J."/>
            <person name="Schmutz J."/>
            <person name="Randall J.J."/>
        </authorList>
    </citation>
    <scope>NUCLEOTIDE SEQUENCE</scope>
    <source>
        <tissue evidence="5">Leaf</tissue>
    </source>
</reference>
<evidence type="ECO:0000256" key="2">
    <source>
        <dbReference type="PROSITE-ProRule" id="PRU00332"/>
    </source>
</evidence>
<feature type="compositionally biased region" description="Pro residues" evidence="3">
    <location>
        <begin position="283"/>
        <end position="292"/>
    </location>
</feature>
<evidence type="ECO:0000256" key="1">
    <source>
        <dbReference type="ARBA" id="ARBA00022884"/>
    </source>
</evidence>
<feature type="compositionally biased region" description="Polar residues" evidence="3">
    <location>
        <begin position="174"/>
        <end position="190"/>
    </location>
</feature>
<accession>A0A922EBY5</accession>
<name>A0A922EBY5_CARIL</name>
<comment type="caution">
    <text evidence="5">The sequence shown here is derived from an EMBL/GenBank/DDBJ whole genome shotgun (WGS) entry which is preliminary data.</text>
</comment>